<dbReference type="EMBL" id="KI913142">
    <property type="protein sequence ID" value="ETV75062.1"/>
    <property type="molecule type" value="Genomic_DNA"/>
</dbReference>
<evidence type="ECO:0000313" key="3">
    <source>
        <dbReference type="EMBL" id="ETV75062.1"/>
    </source>
</evidence>
<dbReference type="RefSeq" id="XP_009835566.1">
    <property type="nucleotide sequence ID" value="XM_009837264.1"/>
</dbReference>
<evidence type="ECO:0000256" key="1">
    <source>
        <dbReference type="SAM" id="Phobius"/>
    </source>
</evidence>
<keyword evidence="1" id="KW-0812">Transmembrane</keyword>
<keyword evidence="2" id="KW-0732">Signal</keyword>
<organism evidence="3">
    <name type="scientific">Aphanomyces astaci</name>
    <name type="common">Crayfish plague agent</name>
    <dbReference type="NCBI Taxonomy" id="112090"/>
    <lineage>
        <taxon>Eukaryota</taxon>
        <taxon>Sar</taxon>
        <taxon>Stramenopiles</taxon>
        <taxon>Oomycota</taxon>
        <taxon>Saprolegniomycetes</taxon>
        <taxon>Saprolegniales</taxon>
        <taxon>Verrucalvaceae</taxon>
        <taxon>Aphanomyces</taxon>
    </lineage>
</organism>
<sequence length="137" mass="15002">MAAHVHGVKCVLLWVLRGNVGDEVRVSTSSLSTTYATTTGPVSTSRGIAREEELGQLAPTEDVGVGSGAKCPKKTNCWTHLGYLLTLLKTCRRKVMEYTIASRPAQAPAIMWWVIAYVMSPAVDAINITFVMFKRRC</sequence>
<feature type="transmembrane region" description="Helical" evidence="1">
    <location>
        <begin position="110"/>
        <end position="133"/>
    </location>
</feature>
<feature type="signal peptide" evidence="2">
    <location>
        <begin position="1"/>
        <end position="21"/>
    </location>
</feature>
<accession>W4G5T9</accession>
<dbReference type="AlphaFoldDB" id="W4G5T9"/>
<dbReference type="VEuPathDB" id="FungiDB:H257_10661"/>
<protein>
    <submittedName>
        <fullName evidence="3">Uncharacterized protein</fullName>
    </submittedName>
</protein>
<keyword evidence="1" id="KW-0472">Membrane</keyword>
<reference evidence="3" key="1">
    <citation type="submission" date="2013-12" db="EMBL/GenBank/DDBJ databases">
        <title>The Genome Sequence of Aphanomyces astaci APO3.</title>
        <authorList>
            <consortium name="The Broad Institute Genomics Platform"/>
            <person name="Russ C."/>
            <person name="Tyler B."/>
            <person name="van West P."/>
            <person name="Dieguez-Uribeondo J."/>
            <person name="Young S.K."/>
            <person name="Zeng Q."/>
            <person name="Gargeya S."/>
            <person name="Fitzgerald M."/>
            <person name="Abouelleil A."/>
            <person name="Alvarado L."/>
            <person name="Chapman S.B."/>
            <person name="Gainer-Dewar J."/>
            <person name="Goldberg J."/>
            <person name="Griggs A."/>
            <person name="Gujja S."/>
            <person name="Hansen M."/>
            <person name="Howarth C."/>
            <person name="Imamovic A."/>
            <person name="Ireland A."/>
            <person name="Larimer J."/>
            <person name="McCowan C."/>
            <person name="Murphy C."/>
            <person name="Pearson M."/>
            <person name="Poon T.W."/>
            <person name="Priest M."/>
            <person name="Roberts A."/>
            <person name="Saif S."/>
            <person name="Shea T."/>
            <person name="Sykes S."/>
            <person name="Wortman J."/>
            <person name="Nusbaum C."/>
            <person name="Birren B."/>
        </authorList>
    </citation>
    <scope>NUCLEOTIDE SEQUENCE [LARGE SCALE GENOMIC DNA]</scope>
    <source>
        <strain evidence="3">APO3</strain>
    </source>
</reference>
<proteinExistence type="predicted"/>
<feature type="chain" id="PRO_5004840903" evidence="2">
    <location>
        <begin position="22"/>
        <end position="137"/>
    </location>
</feature>
<name>W4G5T9_APHAT</name>
<gene>
    <name evidence="3" type="ORF">H257_10661</name>
</gene>
<evidence type="ECO:0000256" key="2">
    <source>
        <dbReference type="SAM" id="SignalP"/>
    </source>
</evidence>
<keyword evidence="1" id="KW-1133">Transmembrane helix</keyword>
<dbReference type="GeneID" id="20812657"/>